<keyword evidence="4" id="KW-1185">Reference proteome</keyword>
<accession>A0ABS4U9C9</accession>
<proteinExistence type="predicted"/>
<protein>
    <recommendedName>
        <fullName evidence="5">DUF3322 and DUF2220 domain-containing protein</fullName>
    </recommendedName>
</protein>
<sequence length="424" mass="45500">MARSVPVAPSDIAARLSRKVDQHAGAWLFDDPSASAAGVSVPLHPPKIPSSSADAEAGAAFIRSWQETELTWRKSGLAADVDWRERNWRSWGVQTVPERVQITGADAICVAAGRGSEWRRWVRRRDALISAIIGSRGPGEVSENSLRSAISATWKRWAPLADGEIAKLGAVVAWFLGNPDSGLLPRAVAVRGVDGKWLEQHNFVVRRLVSGARGEESASVGDLGLGRRPATIRLRLLDPGLGPGWPSTDVAAPITDIAELWSAADRGNVGVVKQEPERPRTAIIVENLETFLSLPPGEFGPGAVAVWGAGYGATELARLRWLRECRVLYWGDLDAHGFGILNGLRGSDGNLDVRSVLMDRATFEAYADLAVPDPTATRASFVHLTAAEADALDALVVAGDQRLEQERIPLSEALRALIAAIPGD</sequence>
<dbReference type="InterPro" id="IPR014544">
    <property type="entry name" value="UCP028408"/>
</dbReference>
<gene>
    <name evidence="3" type="ORF">JOF33_001823</name>
</gene>
<evidence type="ECO:0000259" key="2">
    <source>
        <dbReference type="Pfam" id="PF11795"/>
    </source>
</evidence>
<comment type="caution">
    <text evidence="3">The sequence shown here is derived from an EMBL/GenBank/DDBJ whole genome shotgun (WGS) entry which is preliminary data.</text>
</comment>
<dbReference type="InterPro" id="IPR024537">
    <property type="entry name" value="DUF3322"/>
</dbReference>
<evidence type="ECO:0008006" key="5">
    <source>
        <dbReference type="Google" id="ProtNLM"/>
    </source>
</evidence>
<dbReference type="Pfam" id="PF09983">
    <property type="entry name" value="JetD_C"/>
    <property type="match status" value="1"/>
</dbReference>
<dbReference type="EMBL" id="JAGINY010000001">
    <property type="protein sequence ID" value="MBP2333124.1"/>
    <property type="molecule type" value="Genomic_DNA"/>
</dbReference>
<reference evidence="3 4" key="1">
    <citation type="submission" date="2021-03" db="EMBL/GenBank/DDBJ databases">
        <title>Sequencing the genomes of 1000 actinobacteria strains.</title>
        <authorList>
            <person name="Klenk H.-P."/>
        </authorList>
    </citation>
    <scope>NUCLEOTIDE SEQUENCE [LARGE SCALE GENOMIC DNA]</scope>
    <source>
        <strain evidence="3 4">DSM 44506</strain>
    </source>
</reference>
<dbReference type="Pfam" id="PF11795">
    <property type="entry name" value="DUF3322"/>
    <property type="match status" value="1"/>
</dbReference>
<feature type="domain" description="DUF3322" evidence="2">
    <location>
        <begin position="9"/>
        <end position="209"/>
    </location>
</feature>
<dbReference type="PIRSF" id="PIRSF028408">
    <property type="entry name" value="UCP028408"/>
    <property type="match status" value="1"/>
</dbReference>
<dbReference type="RefSeq" id="WP_209653725.1">
    <property type="nucleotide sequence ID" value="NZ_CP047357.1"/>
</dbReference>
<organism evidence="3 4">
    <name type="scientific">Corynebacterium freneyi</name>
    <dbReference type="NCBI Taxonomy" id="134034"/>
    <lineage>
        <taxon>Bacteria</taxon>
        <taxon>Bacillati</taxon>
        <taxon>Actinomycetota</taxon>
        <taxon>Actinomycetes</taxon>
        <taxon>Mycobacteriales</taxon>
        <taxon>Corynebacteriaceae</taxon>
        <taxon>Corynebacterium</taxon>
    </lineage>
</organism>
<dbReference type="InterPro" id="IPR024534">
    <property type="entry name" value="JetD_C"/>
</dbReference>
<name>A0ABS4U9C9_9CORY</name>
<evidence type="ECO:0000313" key="4">
    <source>
        <dbReference type="Proteomes" id="UP001519305"/>
    </source>
</evidence>
<dbReference type="Proteomes" id="UP001519305">
    <property type="component" value="Unassembled WGS sequence"/>
</dbReference>
<evidence type="ECO:0000259" key="1">
    <source>
        <dbReference type="Pfam" id="PF09983"/>
    </source>
</evidence>
<feature type="domain" description="Wadjet protein JetD C-terminal" evidence="1">
    <location>
        <begin position="224"/>
        <end position="415"/>
    </location>
</feature>
<evidence type="ECO:0000313" key="3">
    <source>
        <dbReference type="EMBL" id="MBP2333124.1"/>
    </source>
</evidence>